<feature type="domain" description="AAA+ ATPase" evidence="4">
    <location>
        <begin position="97"/>
        <end position="230"/>
    </location>
</feature>
<evidence type="ECO:0000256" key="2">
    <source>
        <dbReference type="ARBA" id="ARBA00022741"/>
    </source>
</evidence>
<dbReference type="RefSeq" id="WP_213503862.1">
    <property type="nucleotide sequence ID" value="NZ_CP054856.1"/>
</dbReference>
<dbReference type="Gene3D" id="3.40.50.300">
    <property type="entry name" value="P-loop containing nucleotide triphosphate hydrolases"/>
    <property type="match status" value="1"/>
</dbReference>
<keyword evidence="6" id="KW-1185">Reference proteome</keyword>
<dbReference type="CDD" id="cd00009">
    <property type="entry name" value="AAA"/>
    <property type="match status" value="1"/>
</dbReference>
<dbReference type="InterPro" id="IPR002611">
    <property type="entry name" value="IstB_ATP-bd"/>
</dbReference>
<dbReference type="InterPro" id="IPR003593">
    <property type="entry name" value="AAA+_ATPase"/>
</dbReference>
<comment type="similarity">
    <text evidence="1">Belongs to the IS21/IS1162 putative ATP-binding protein family.</text>
</comment>
<reference evidence="5 6" key="1">
    <citation type="journal article" date="2021" name="Int. J. Syst. Evol. Microbiol.">
        <title>Novosphingobium decolorationis sp. nov., an aniline blue-decolourizing bacterium isolated from East Pacific sediment.</title>
        <authorList>
            <person name="Chen X."/>
            <person name="Dong B."/>
            <person name="Chen T."/>
            <person name="Ren N."/>
            <person name="Wang J."/>
            <person name="Xu Y."/>
            <person name="Yang J."/>
            <person name="Zhu S."/>
            <person name="Chen J."/>
        </authorList>
    </citation>
    <scope>NUCLEOTIDE SEQUENCE [LARGE SCALE GENOMIC DNA]</scope>
    <source>
        <strain evidence="5 6">502str22</strain>
    </source>
</reference>
<dbReference type="SUPFAM" id="SSF52540">
    <property type="entry name" value="P-loop containing nucleoside triphosphate hydrolases"/>
    <property type="match status" value="1"/>
</dbReference>
<dbReference type="InterPro" id="IPR028350">
    <property type="entry name" value="DNAC/IstB-like"/>
</dbReference>
<dbReference type="SMART" id="SM00382">
    <property type="entry name" value="AAA"/>
    <property type="match status" value="1"/>
</dbReference>
<dbReference type="EMBL" id="CP054856">
    <property type="protein sequence ID" value="QVM83987.1"/>
    <property type="molecule type" value="Genomic_DNA"/>
</dbReference>
<dbReference type="PANTHER" id="PTHR30050">
    <property type="entry name" value="CHROMOSOMAL REPLICATION INITIATOR PROTEIN DNAA"/>
    <property type="match status" value="1"/>
</dbReference>
<keyword evidence="2" id="KW-0547">Nucleotide-binding</keyword>
<dbReference type="InterPro" id="IPR027417">
    <property type="entry name" value="P-loop_NTPase"/>
</dbReference>
<gene>
    <name evidence="5" type="ORF">HT578_10020</name>
</gene>
<protein>
    <submittedName>
        <fullName evidence="5">ATP-binding protein</fullName>
    </submittedName>
</protein>
<dbReference type="PANTHER" id="PTHR30050:SF4">
    <property type="entry name" value="ATP-BINDING PROTEIN RV3427C IN INSERTION SEQUENCE-RELATED"/>
    <property type="match status" value="1"/>
</dbReference>
<evidence type="ECO:0000313" key="6">
    <source>
        <dbReference type="Proteomes" id="UP000677126"/>
    </source>
</evidence>
<keyword evidence="3 5" id="KW-0067">ATP-binding</keyword>
<dbReference type="NCBIfam" id="NF038214">
    <property type="entry name" value="IS21_help_AAA"/>
    <property type="match status" value="1"/>
</dbReference>
<evidence type="ECO:0000256" key="1">
    <source>
        <dbReference type="ARBA" id="ARBA00008059"/>
    </source>
</evidence>
<evidence type="ECO:0000259" key="4">
    <source>
        <dbReference type="SMART" id="SM00382"/>
    </source>
</evidence>
<evidence type="ECO:0000256" key="3">
    <source>
        <dbReference type="ARBA" id="ARBA00022840"/>
    </source>
</evidence>
<dbReference type="PIRSF" id="PIRSF003073">
    <property type="entry name" value="DNAC_TnpB_IstB"/>
    <property type="match status" value="1"/>
</dbReference>
<dbReference type="GO" id="GO:0005524">
    <property type="term" value="F:ATP binding"/>
    <property type="evidence" value="ECO:0007669"/>
    <property type="project" value="UniProtKB-KW"/>
</dbReference>
<accession>A0ABX8E486</accession>
<dbReference type="Pfam" id="PF01695">
    <property type="entry name" value="IstB_IS21"/>
    <property type="match status" value="1"/>
</dbReference>
<dbReference type="Proteomes" id="UP000677126">
    <property type="component" value="Chromosome"/>
</dbReference>
<sequence length="242" mass="26792">MQRHEIMAALKGLGLKGMVTAFDDAVTNGIRRDRTVMEMLGDLLRAETAHRDAASIRYRMTAAKLPAIKDLDGFMFDGTPINEGLIRSLHTGSFLPERRNIVLIGGTGTGKTHLALAITAAVVRAGARGRYFNTVDLVNRLEEEARLGKAGSLATQLSRLDLVVLDELGYLPFARSGGQMLFHLISKLYEKTSVIITTNLAFGEWPSVFHDPKMTTALLDRITHHCDIIETGNDSWRFKNRN</sequence>
<dbReference type="InterPro" id="IPR047661">
    <property type="entry name" value="IstB"/>
</dbReference>
<proteinExistence type="inferred from homology"/>
<evidence type="ECO:0000313" key="5">
    <source>
        <dbReference type="EMBL" id="QVM83987.1"/>
    </source>
</evidence>
<name>A0ABX8E486_9SPHN</name>
<organism evidence="5 6">
    <name type="scientific">Novosphingobium decolorationis</name>
    <dbReference type="NCBI Taxonomy" id="2698673"/>
    <lineage>
        <taxon>Bacteria</taxon>
        <taxon>Pseudomonadati</taxon>
        <taxon>Pseudomonadota</taxon>
        <taxon>Alphaproteobacteria</taxon>
        <taxon>Sphingomonadales</taxon>
        <taxon>Sphingomonadaceae</taxon>
        <taxon>Novosphingobium</taxon>
    </lineage>
</organism>